<evidence type="ECO:0000313" key="1">
    <source>
        <dbReference type="EMBL" id="PWN35822.1"/>
    </source>
</evidence>
<accession>A0A316VE25</accession>
<dbReference type="RefSeq" id="XP_025356124.1">
    <property type="nucleotide sequence ID" value="XM_025501754.1"/>
</dbReference>
<dbReference type="InParanoid" id="A0A316VE25"/>
<dbReference type="EMBL" id="KZ819603">
    <property type="protein sequence ID" value="PWN35822.1"/>
    <property type="molecule type" value="Genomic_DNA"/>
</dbReference>
<organism evidence="1 2">
    <name type="scientific">Meira miltonrushii</name>
    <dbReference type="NCBI Taxonomy" id="1280837"/>
    <lineage>
        <taxon>Eukaryota</taxon>
        <taxon>Fungi</taxon>
        <taxon>Dikarya</taxon>
        <taxon>Basidiomycota</taxon>
        <taxon>Ustilaginomycotina</taxon>
        <taxon>Exobasidiomycetes</taxon>
        <taxon>Exobasidiales</taxon>
        <taxon>Brachybasidiaceae</taxon>
        <taxon>Meira</taxon>
    </lineage>
</organism>
<name>A0A316VE25_9BASI</name>
<keyword evidence="2" id="KW-1185">Reference proteome</keyword>
<dbReference type="Proteomes" id="UP000245771">
    <property type="component" value="Unassembled WGS sequence"/>
</dbReference>
<gene>
    <name evidence="1" type="ORF">FA14DRAFT_189761</name>
</gene>
<reference evidence="1 2" key="1">
    <citation type="journal article" date="2018" name="Mol. Biol. Evol.">
        <title>Broad Genomic Sampling Reveals a Smut Pathogenic Ancestry of the Fungal Clade Ustilaginomycotina.</title>
        <authorList>
            <person name="Kijpornyongpan T."/>
            <person name="Mondo S.J."/>
            <person name="Barry K."/>
            <person name="Sandor L."/>
            <person name="Lee J."/>
            <person name="Lipzen A."/>
            <person name="Pangilinan J."/>
            <person name="LaButti K."/>
            <person name="Hainaut M."/>
            <person name="Henrissat B."/>
            <person name="Grigoriev I.V."/>
            <person name="Spatafora J.W."/>
            <person name="Aime M.C."/>
        </authorList>
    </citation>
    <scope>NUCLEOTIDE SEQUENCE [LARGE SCALE GENOMIC DNA]</scope>
    <source>
        <strain evidence="1 2">MCA 3882</strain>
    </source>
</reference>
<sequence>MFHNSIIKLLILQTILVAYLSYTSSVSAAPILAKKGWTCFTGEDGDPECY</sequence>
<evidence type="ECO:0000313" key="2">
    <source>
        <dbReference type="Proteomes" id="UP000245771"/>
    </source>
</evidence>
<protein>
    <submittedName>
        <fullName evidence="1">Uncharacterized protein</fullName>
    </submittedName>
</protein>
<proteinExistence type="predicted"/>
<dbReference type="GeneID" id="37023535"/>
<dbReference type="AlphaFoldDB" id="A0A316VE25"/>